<reference evidence="6 7" key="1">
    <citation type="submission" date="2018-09" db="EMBL/GenBank/DDBJ databases">
        <title>Genome sequencing of Nocardioides immobilis CCTCC AB 2017083 for comparison to Nocardioides silvaticus.</title>
        <authorList>
            <person name="Li C."/>
            <person name="Wang G."/>
        </authorList>
    </citation>
    <scope>NUCLEOTIDE SEQUENCE [LARGE SCALE GENOMIC DNA]</scope>
    <source>
        <strain evidence="6 7">CCTCC AB 2017083</strain>
    </source>
</reference>
<keyword evidence="2 6" id="KW-0436">Ligase</keyword>
<proteinExistence type="inferred from homology"/>
<dbReference type="InterPro" id="IPR045851">
    <property type="entry name" value="AMP-bd_C_sf"/>
</dbReference>
<dbReference type="PANTHER" id="PTHR43201">
    <property type="entry name" value="ACYL-COA SYNTHETASE"/>
    <property type="match status" value="1"/>
</dbReference>
<feature type="domain" description="AMP-binding enzyme C-terminal" evidence="5">
    <location>
        <begin position="466"/>
        <end position="543"/>
    </location>
</feature>
<evidence type="ECO:0000256" key="1">
    <source>
        <dbReference type="ARBA" id="ARBA00006432"/>
    </source>
</evidence>
<evidence type="ECO:0000256" key="3">
    <source>
        <dbReference type="SAM" id="MobiDB-lite"/>
    </source>
</evidence>
<dbReference type="EMBL" id="QXGH01000010">
    <property type="protein sequence ID" value="RHW28414.1"/>
    <property type="molecule type" value="Genomic_DNA"/>
</dbReference>
<evidence type="ECO:0000313" key="7">
    <source>
        <dbReference type="Proteomes" id="UP000283644"/>
    </source>
</evidence>
<dbReference type="Pfam" id="PF00501">
    <property type="entry name" value="AMP-binding"/>
    <property type="match status" value="1"/>
</dbReference>
<name>A0A417Y7H7_9ACTN</name>
<evidence type="ECO:0000313" key="6">
    <source>
        <dbReference type="EMBL" id="RHW28414.1"/>
    </source>
</evidence>
<dbReference type="Proteomes" id="UP000283644">
    <property type="component" value="Unassembled WGS sequence"/>
</dbReference>
<dbReference type="AlphaFoldDB" id="A0A417Y7H7"/>
<comment type="similarity">
    <text evidence="1">Belongs to the ATP-dependent AMP-binding enzyme family.</text>
</comment>
<comment type="caution">
    <text evidence="6">The sequence shown here is derived from an EMBL/GenBank/DDBJ whole genome shotgun (WGS) entry which is preliminary data.</text>
</comment>
<keyword evidence="7" id="KW-1185">Reference proteome</keyword>
<dbReference type="GO" id="GO:0031956">
    <property type="term" value="F:medium-chain fatty acid-CoA ligase activity"/>
    <property type="evidence" value="ECO:0007669"/>
    <property type="project" value="TreeGrafter"/>
</dbReference>
<dbReference type="PROSITE" id="PS00455">
    <property type="entry name" value="AMP_BINDING"/>
    <property type="match status" value="1"/>
</dbReference>
<dbReference type="PANTHER" id="PTHR43201:SF5">
    <property type="entry name" value="MEDIUM-CHAIN ACYL-COA LIGASE ACSF2, MITOCHONDRIAL"/>
    <property type="match status" value="1"/>
</dbReference>
<sequence>MPVGPVVVEPVSTGCVPWPEDEEREYRDRGWWAGVPIGSLPAQWARNAPPHPALIDGERSLSYAELAQQVEALAGGLAQLGLRGGDFGDRVLVHLPNGLEIVTMVLACTRLGVVPVLSLPSHGESELADLATRSQARALVVPRRHRGRDLAEMGARLVGDVPSLRHLLVAAPEPISEVPDYAVDLSQLASTSSEITGLAHPAPSAVALLLLSGGTTGTPKLIPRTHDDYVYNLRASGEACAWDSSTVFLASIPVAHNFGLGCPGVLGVLEAGGTAVLNPSPEPEAAFASMNKHGVTHAAAVPAVAQRWLDYAVSTGTDVPSLRVLQVGGARLAEEVARRLEPGLGVRLQQALGMAEGLINYTRLTDPPEVAWQTQGRPISPGDEVRVVDSEGADVPAGEVGELWTRGPYTIRGYWRAEEHNRRAFAPGGWYRSGDLVRVHPTGNLVVEGRLKDVINRAGEKISAEEIENIMYALPGVEQVAVVAAPDPELGEKIAAVVVTARDLPDLTIEAVAQHFEARKVARFKTPELLLVVPGLPLTKVGKIDKSEVRRMVAGQSPIGPDHSRTSRQGGDPAPLTDR</sequence>
<dbReference type="GO" id="GO:0006631">
    <property type="term" value="P:fatty acid metabolic process"/>
    <property type="evidence" value="ECO:0007669"/>
    <property type="project" value="TreeGrafter"/>
</dbReference>
<evidence type="ECO:0000259" key="4">
    <source>
        <dbReference type="Pfam" id="PF00501"/>
    </source>
</evidence>
<dbReference type="Pfam" id="PF13193">
    <property type="entry name" value="AMP-binding_C"/>
    <property type="match status" value="1"/>
</dbReference>
<accession>A0A417Y7H7</accession>
<dbReference type="Gene3D" id="3.30.300.30">
    <property type="match status" value="1"/>
</dbReference>
<dbReference type="Gene3D" id="2.30.38.10">
    <property type="entry name" value="Luciferase, Domain 3"/>
    <property type="match status" value="1"/>
</dbReference>
<dbReference type="FunFam" id="2.30.38.10:FF:000003">
    <property type="entry name" value="Vibriobactin-specific 2,3-dihydroxybenzoate-AMP ligase"/>
    <property type="match status" value="1"/>
</dbReference>
<dbReference type="InterPro" id="IPR000873">
    <property type="entry name" value="AMP-dep_synth/lig_dom"/>
</dbReference>
<evidence type="ECO:0000256" key="2">
    <source>
        <dbReference type="ARBA" id="ARBA00022598"/>
    </source>
</evidence>
<gene>
    <name evidence="6" type="ORF">D0Z08_05495</name>
</gene>
<protein>
    <submittedName>
        <fullName evidence="6">2,3-dihydroxybenzoate-AMP ligase</fullName>
    </submittedName>
</protein>
<dbReference type="OrthoDB" id="9803968at2"/>
<dbReference type="InterPro" id="IPR025110">
    <property type="entry name" value="AMP-bd_C"/>
</dbReference>
<dbReference type="SUPFAM" id="SSF56801">
    <property type="entry name" value="Acetyl-CoA synthetase-like"/>
    <property type="match status" value="1"/>
</dbReference>
<feature type="region of interest" description="Disordered" evidence="3">
    <location>
        <begin position="554"/>
        <end position="579"/>
    </location>
</feature>
<evidence type="ECO:0000259" key="5">
    <source>
        <dbReference type="Pfam" id="PF13193"/>
    </source>
</evidence>
<feature type="domain" description="AMP-dependent synthetase/ligase" evidence="4">
    <location>
        <begin position="43"/>
        <end position="415"/>
    </location>
</feature>
<organism evidence="6 7">
    <name type="scientific">Nocardioides immobilis</name>
    <dbReference type="NCBI Taxonomy" id="2049295"/>
    <lineage>
        <taxon>Bacteria</taxon>
        <taxon>Bacillati</taxon>
        <taxon>Actinomycetota</taxon>
        <taxon>Actinomycetes</taxon>
        <taxon>Propionibacteriales</taxon>
        <taxon>Nocardioidaceae</taxon>
        <taxon>Nocardioides</taxon>
    </lineage>
</organism>
<dbReference type="Gene3D" id="3.40.50.980">
    <property type="match status" value="2"/>
</dbReference>
<dbReference type="InterPro" id="IPR020845">
    <property type="entry name" value="AMP-binding_CS"/>
</dbReference>